<accession>A0A6G0YDX9</accession>
<dbReference type="Proteomes" id="UP000478052">
    <property type="component" value="Unassembled WGS sequence"/>
</dbReference>
<proteinExistence type="predicted"/>
<reference evidence="2 3" key="1">
    <citation type="submission" date="2019-08" db="EMBL/GenBank/DDBJ databases">
        <title>Whole genome of Aphis craccivora.</title>
        <authorList>
            <person name="Voronova N.V."/>
            <person name="Shulinski R.S."/>
            <person name="Bandarenka Y.V."/>
            <person name="Zhorov D.G."/>
            <person name="Warner D."/>
        </authorList>
    </citation>
    <scope>NUCLEOTIDE SEQUENCE [LARGE SCALE GENOMIC DNA]</scope>
    <source>
        <strain evidence="2">180601</strain>
        <tissue evidence="2">Whole Body</tissue>
    </source>
</reference>
<gene>
    <name evidence="2" type="ORF">FWK35_00011450</name>
</gene>
<sequence length="111" mass="13303">MRSFQKSWYDLYDWLEYNPTADAEFCFSCRCFSGNEKNLELTFSTTGFKSWYRVLHMFKRHNLSKAHINSTKSLGHYKNSKSIDEIIDINKTVCLKTMEAERLKNRKLMER</sequence>
<feature type="domain" description="TTF-type" evidence="1">
    <location>
        <begin position="2"/>
        <end position="110"/>
    </location>
</feature>
<dbReference type="EMBL" id="VUJU01004512">
    <property type="protein sequence ID" value="KAF0754120.1"/>
    <property type="molecule type" value="Genomic_DNA"/>
</dbReference>
<evidence type="ECO:0000313" key="3">
    <source>
        <dbReference type="Proteomes" id="UP000478052"/>
    </source>
</evidence>
<dbReference type="OrthoDB" id="6606049at2759"/>
<keyword evidence="3" id="KW-1185">Reference proteome</keyword>
<comment type="caution">
    <text evidence="2">The sequence shown here is derived from an EMBL/GenBank/DDBJ whole genome shotgun (WGS) entry which is preliminary data.</text>
</comment>
<evidence type="ECO:0000313" key="2">
    <source>
        <dbReference type="EMBL" id="KAF0754120.1"/>
    </source>
</evidence>
<dbReference type="AlphaFoldDB" id="A0A6G0YDX9"/>
<organism evidence="2 3">
    <name type="scientific">Aphis craccivora</name>
    <name type="common">Cowpea aphid</name>
    <dbReference type="NCBI Taxonomy" id="307492"/>
    <lineage>
        <taxon>Eukaryota</taxon>
        <taxon>Metazoa</taxon>
        <taxon>Ecdysozoa</taxon>
        <taxon>Arthropoda</taxon>
        <taxon>Hexapoda</taxon>
        <taxon>Insecta</taxon>
        <taxon>Pterygota</taxon>
        <taxon>Neoptera</taxon>
        <taxon>Paraneoptera</taxon>
        <taxon>Hemiptera</taxon>
        <taxon>Sternorrhyncha</taxon>
        <taxon>Aphidomorpha</taxon>
        <taxon>Aphidoidea</taxon>
        <taxon>Aphididae</taxon>
        <taxon>Aphidini</taxon>
        <taxon>Aphis</taxon>
        <taxon>Aphis</taxon>
    </lineage>
</organism>
<evidence type="ECO:0000259" key="1">
    <source>
        <dbReference type="SMART" id="SM00597"/>
    </source>
</evidence>
<name>A0A6G0YDX9_APHCR</name>
<protein>
    <submittedName>
        <fullName evidence="2">Zinc finger MYM-type protein 1-like</fullName>
    </submittedName>
</protein>
<dbReference type="InterPro" id="IPR006580">
    <property type="entry name" value="Znf_TTF"/>
</dbReference>
<dbReference type="SMART" id="SM00597">
    <property type="entry name" value="ZnF_TTF"/>
    <property type="match status" value="1"/>
</dbReference>